<evidence type="ECO:0000259" key="7">
    <source>
        <dbReference type="Pfam" id="PF10035"/>
    </source>
</evidence>
<organism evidence="8 9">
    <name type="scientific">Velocimicrobium porci</name>
    <dbReference type="NCBI Taxonomy" id="2606634"/>
    <lineage>
        <taxon>Bacteria</taxon>
        <taxon>Bacillati</taxon>
        <taxon>Bacillota</taxon>
        <taxon>Clostridia</taxon>
        <taxon>Lachnospirales</taxon>
        <taxon>Lachnospiraceae</taxon>
        <taxon>Velocimicrobium</taxon>
    </lineage>
</organism>
<reference evidence="8 9" key="1">
    <citation type="submission" date="2019-08" db="EMBL/GenBank/DDBJ databases">
        <title>In-depth cultivation of the pig gut microbiome towards novel bacterial diversity and tailored functional studies.</title>
        <authorList>
            <person name="Wylensek D."/>
            <person name="Hitch T.C.A."/>
            <person name="Clavel T."/>
        </authorList>
    </citation>
    <scope>NUCLEOTIDE SEQUENCE [LARGE SCALE GENOMIC DNA]</scope>
    <source>
        <strain evidence="8 9">WCA-693-APC-MOT-I</strain>
    </source>
</reference>
<keyword evidence="4 6" id="KW-1133">Transmembrane helix</keyword>
<dbReference type="AlphaFoldDB" id="A0A6L5Y0S7"/>
<comment type="subcellular location">
    <subcellularLocation>
        <location evidence="1">Cell membrane</location>
        <topology evidence="1">Multi-pass membrane protein</topology>
    </subcellularLocation>
</comment>
<accession>A0A6L5Y0S7</accession>
<dbReference type="Proteomes" id="UP000482209">
    <property type="component" value="Unassembled WGS sequence"/>
</dbReference>
<keyword evidence="5 6" id="KW-0472">Membrane</keyword>
<dbReference type="PIRSF" id="PIRSF006483">
    <property type="entry name" value="Membrane_protein_YitT"/>
    <property type="match status" value="1"/>
</dbReference>
<dbReference type="InterPro" id="IPR003740">
    <property type="entry name" value="YitT"/>
</dbReference>
<evidence type="ECO:0000256" key="2">
    <source>
        <dbReference type="ARBA" id="ARBA00022475"/>
    </source>
</evidence>
<dbReference type="PANTHER" id="PTHR33545:SF5">
    <property type="entry name" value="UPF0750 MEMBRANE PROTEIN YITT"/>
    <property type="match status" value="1"/>
</dbReference>
<dbReference type="PANTHER" id="PTHR33545">
    <property type="entry name" value="UPF0750 MEMBRANE PROTEIN YITT-RELATED"/>
    <property type="match status" value="1"/>
</dbReference>
<dbReference type="InterPro" id="IPR019264">
    <property type="entry name" value="DUF2179"/>
</dbReference>
<feature type="transmembrane region" description="Helical" evidence="6">
    <location>
        <begin position="81"/>
        <end position="98"/>
    </location>
</feature>
<dbReference type="EMBL" id="VUMT01000018">
    <property type="protein sequence ID" value="MSS64437.1"/>
    <property type="molecule type" value="Genomic_DNA"/>
</dbReference>
<sequence>MITKNSLKEFWLMTFSTLIMAVGIYFFKFPNNFTFGGVTGLAVLIGNVFSLSAGDYTFIINMALLIIGLIFLGKGFAAKTAYTSILLSVTISGFERLVPLKQPLTDEPLLELVFAIALPAFGSAILFNIGASSGGTDVIAMLLKKYTSINIGNALLVTDILITLCSFFIFDVKTGLFSVLGLTIKSLLVDSVIESINLCKYFNVVCKEPEPICDFIVNELNRSATICEAEGAFSHGHKYIVFTVLNRQEAIKLRMFIKSTDPTAFILITNTSEIIGKGFHNV</sequence>
<evidence type="ECO:0000313" key="8">
    <source>
        <dbReference type="EMBL" id="MSS64437.1"/>
    </source>
</evidence>
<evidence type="ECO:0000256" key="5">
    <source>
        <dbReference type="ARBA" id="ARBA00023136"/>
    </source>
</evidence>
<gene>
    <name evidence="8" type="ORF">FYJ58_11200</name>
</gene>
<feature type="domain" description="DUF2179" evidence="7">
    <location>
        <begin position="222"/>
        <end position="276"/>
    </location>
</feature>
<feature type="transmembrane region" description="Helical" evidence="6">
    <location>
        <begin position="110"/>
        <end position="131"/>
    </location>
</feature>
<proteinExistence type="predicted"/>
<dbReference type="Gene3D" id="3.30.70.120">
    <property type="match status" value="1"/>
</dbReference>
<evidence type="ECO:0000256" key="4">
    <source>
        <dbReference type="ARBA" id="ARBA00022989"/>
    </source>
</evidence>
<evidence type="ECO:0000256" key="3">
    <source>
        <dbReference type="ARBA" id="ARBA00022692"/>
    </source>
</evidence>
<keyword evidence="3 6" id="KW-0812">Transmembrane</keyword>
<keyword evidence="9" id="KW-1185">Reference proteome</keyword>
<feature type="transmembrane region" description="Helical" evidence="6">
    <location>
        <begin position="151"/>
        <end position="170"/>
    </location>
</feature>
<evidence type="ECO:0000313" key="9">
    <source>
        <dbReference type="Proteomes" id="UP000482209"/>
    </source>
</evidence>
<dbReference type="RefSeq" id="WP_154519826.1">
    <property type="nucleotide sequence ID" value="NZ_VUMT01000018.1"/>
</dbReference>
<feature type="transmembrane region" description="Helical" evidence="6">
    <location>
        <begin position="58"/>
        <end position="75"/>
    </location>
</feature>
<feature type="transmembrane region" description="Helical" evidence="6">
    <location>
        <begin position="10"/>
        <end position="27"/>
    </location>
</feature>
<feature type="transmembrane region" description="Helical" evidence="6">
    <location>
        <begin position="33"/>
        <end position="51"/>
    </location>
</feature>
<dbReference type="GO" id="GO:0005886">
    <property type="term" value="C:plasma membrane"/>
    <property type="evidence" value="ECO:0007669"/>
    <property type="project" value="UniProtKB-SubCell"/>
</dbReference>
<dbReference type="Pfam" id="PF10035">
    <property type="entry name" value="DUF2179"/>
    <property type="match status" value="1"/>
</dbReference>
<name>A0A6L5Y0S7_9FIRM</name>
<keyword evidence="2" id="KW-1003">Cell membrane</keyword>
<evidence type="ECO:0000256" key="6">
    <source>
        <dbReference type="SAM" id="Phobius"/>
    </source>
</evidence>
<evidence type="ECO:0000256" key="1">
    <source>
        <dbReference type="ARBA" id="ARBA00004651"/>
    </source>
</evidence>
<dbReference type="InterPro" id="IPR051461">
    <property type="entry name" value="UPF0750_membrane"/>
</dbReference>
<dbReference type="InterPro" id="IPR015867">
    <property type="entry name" value="N-reg_PII/ATP_PRibTrfase_C"/>
</dbReference>
<protein>
    <submittedName>
        <fullName evidence="8">YitT family protein</fullName>
    </submittedName>
</protein>
<comment type="caution">
    <text evidence="8">The sequence shown here is derived from an EMBL/GenBank/DDBJ whole genome shotgun (WGS) entry which is preliminary data.</text>
</comment>
<dbReference type="Pfam" id="PF02588">
    <property type="entry name" value="YitT_membrane"/>
    <property type="match status" value="1"/>
</dbReference>